<dbReference type="Gene3D" id="3.40.50.1820">
    <property type="entry name" value="alpha/beta hydrolase"/>
    <property type="match status" value="1"/>
</dbReference>
<dbReference type="EMBL" id="JAYMRR010000002">
    <property type="protein sequence ID" value="MFB8747862.1"/>
    <property type="molecule type" value="Genomic_DNA"/>
</dbReference>
<evidence type="ECO:0000313" key="3">
    <source>
        <dbReference type="EMBL" id="MFB8747862.1"/>
    </source>
</evidence>
<evidence type="ECO:0000313" key="4">
    <source>
        <dbReference type="Proteomes" id="UP000078468"/>
    </source>
</evidence>
<dbReference type="GO" id="GO:0016787">
    <property type="term" value="F:hydrolase activity"/>
    <property type="evidence" value="ECO:0007669"/>
    <property type="project" value="UniProtKB-KW"/>
</dbReference>
<proteinExistence type="predicted"/>
<reference evidence="3 5" key="2">
    <citation type="submission" date="2024-01" db="EMBL/GenBank/DDBJ databases">
        <title>Genome mining of biosynthetic gene clusters to explore secondary metabolites of Streptomyces sp.</title>
        <authorList>
            <person name="Baig A."/>
            <person name="Ajitkumar Shintre N."/>
            <person name="Kumar H."/>
            <person name="Anbarasu A."/>
            <person name="Ramaiah S."/>
        </authorList>
    </citation>
    <scope>NUCLEOTIDE SEQUENCE [LARGE SCALE GENOMIC DNA]</scope>
    <source>
        <strain evidence="3 5">A03</strain>
    </source>
</reference>
<organism evidence="2 4">
    <name type="scientific">Streptomyces parvulus</name>
    <dbReference type="NCBI Taxonomy" id="146923"/>
    <lineage>
        <taxon>Bacteria</taxon>
        <taxon>Bacillati</taxon>
        <taxon>Actinomycetota</taxon>
        <taxon>Actinomycetes</taxon>
        <taxon>Kitasatosporales</taxon>
        <taxon>Streptomycetaceae</taxon>
        <taxon>Streptomyces</taxon>
    </lineage>
</organism>
<evidence type="ECO:0000313" key="2">
    <source>
        <dbReference type="EMBL" id="ANJ09089.1"/>
    </source>
</evidence>
<dbReference type="RefSeq" id="WP_064729419.1">
    <property type="nucleotide sequence ID" value="NZ_BMRX01000009.1"/>
</dbReference>
<dbReference type="Pfam" id="PF02089">
    <property type="entry name" value="Palm_thioest"/>
    <property type="match status" value="1"/>
</dbReference>
<evidence type="ECO:0000313" key="5">
    <source>
        <dbReference type="Proteomes" id="UP001585018"/>
    </source>
</evidence>
<dbReference type="Proteomes" id="UP000078468">
    <property type="component" value="Chromosome"/>
</dbReference>
<gene>
    <name evidence="2" type="ORF">Spa2297_20255</name>
    <name evidence="3" type="ORF">VSS30_03490</name>
</gene>
<accession>A0A191V266</accession>
<dbReference type="InterPro" id="IPR029058">
    <property type="entry name" value="AB_hydrolase_fold"/>
</dbReference>
<dbReference type="AlphaFoldDB" id="A0A191V266"/>
<dbReference type="SUPFAM" id="SSF53474">
    <property type="entry name" value="alpha/beta-Hydrolases"/>
    <property type="match status" value="1"/>
</dbReference>
<dbReference type="Proteomes" id="UP001585018">
    <property type="component" value="Unassembled WGS sequence"/>
</dbReference>
<dbReference type="PANTHER" id="PTHR37946">
    <property type="entry name" value="SLL1969 PROTEIN"/>
    <property type="match status" value="1"/>
</dbReference>
<dbReference type="EMBL" id="CP015866">
    <property type="protein sequence ID" value="ANJ09089.1"/>
    <property type="molecule type" value="Genomic_DNA"/>
</dbReference>
<name>A0A191V266_9ACTN</name>
<keyword evidence="5" id="KW-1185">Reference proteome</keyword>
<evidence type="ECO:0000256" key="1">
    <source>
        <dbReference type="SAM" id="MobiDB-lite"/>
    </source>
</evidence>
<feature type="region of interest" description="Disordered" evidence="1">
    <location>
        <begin position="304"/>
        <end position="324"/>
    </location>
</feature>
<dbReference type="GeneID" id="91307227"/>
<dbReference type="PANTHER" id="PTHR37946:SF1">
    <property type="entry name" value="SLL1969 PROTEIN"/>
    <property type="match status" value="1"/>
</dbReference>
<dbReference type="KEGG" id="spav:Spa2297_20255"/>
<feature type="compositionally biased region" description="Gly residues" evidence="1">
    <location>
        <begin position="312"/>
        <end position="324"/>
    </location>
</feature>
<protein>
    <submittedName>
        <fullName evidence="3">Alpha/beta fold hydrolase</fullName>
    </submittedName>
    <submittedName>
        <fullName evidence="2">Lipase</fullName>
    </submittedName>
</protein>
<reference evidence="2 4" key="1">
    <citation type="submission" date="2016-05" db="EMBL/GenBank/DDBJ databases">
        <title>Non-Contiguous Finished Genome Sequence of Streptomyces parvulus 2297 Integrated Site-Specifically with Actinophage R4.</title>
        <authorList>
            <person name="Nishizawa T."/>
            <person name="Miura T."/>
            <person name="Harada C."/>
            <person name="Guo Y."/>
            <person name="Narisawa K."/>
            <person name="Ohta H."/>
            <person name="Takahashi H."/>
            <person name="Shirai M."/>
        </authorList>
    </citation>
    <scope>NUCLEOTIDE SEQUENCE [LARGE SCALE GENOMIC DNA]</scope>
    <source>
        <strain evidence="2 4">2297</strain>
    </source>
</reference>
<keyword evidence="3" id="KW-0378">Hydrolase</keyword>
<sequence length="324" mass="34621">MKVTTAALPLLPLCQRLLPDLPGLPHIPGLPGLTELTSLPGRLTGLSMTLLKASALEVAILAGHLLLYPSGIIQERRPAPPLPRAGLEASEPDPPTCRLPAPVDTPVVLLHGFIDNRSVFLLLRRSLAQHGRHQVDSLNYSPLTCDIRTAAELLGRHIEEICERTGSERVDVVGHSLGGLIARYYVQRLGGDRRVRTLVTLGTPHAGTRVMPLADAHPIVRQMRPGSAVIEELSRPTPGCRTQFVSFWSDLDRVMDPLETACLDHPDLAVQNVRVTGVGHLALPVHPTVATGIRQALDAVEAEAGAEPRGRAGSGGRSGGLTVA</sequence>